<organism evidence="1">
    <name type="scientific">Cladocopium goreaui</name>
    <dbReference type="NCBI Taxonomy" id="2562237"/>
    <lineage>
        <taxon>Eukaryota</taxon>
        <taxon>Sar</taxon>
        <taxon>Alveolata</taxon>
        <taxon>Dinophyceae</taxon>
        <taxon>Suessiales</taxon>
        <taxon>Symbiodiniaceae</taxon>
        <taxon>Cladocopium</taxon>
    </lineage>
</organism>
<keyword evidence="3" id="KW-1185">Reference proteome</keyword>
<protein>
    <submittedName>
        <fullName evidence="1">Uncharacterized protein</fullName>
    </submittedName>
</protein>
<dbReference type="EMBL" id="CAMXCT020000001">
    <property type="protein sequence ID" value="CAL1125574.1"/>
    <property type="molecule type" value="Genomic_DNA"/>
</dbReference>
<dbReference type="AlphaFoldDB" id="A0A9P1FCX7"/>
<name>A0A9P1FCX7_9DINO</name>
<sequence>MPLERKTKVFLALETMVVEAIFEWHHADGLLCAVYDDQGQFDHALFADPEYTFTNREAAERCRREKVKTREQKKVNHDIVKLFGQGAVRVRTGKISPIVAELALNELHADNLEFVRQTIDADFDLAESLGFLVKQTQEYYGTDAAAAAAAAGCFVYRMCKRPSDETPPTDTPVIPLIDYELAKQAYAEFSEDTFSFVFRTGKDDPHFRDYLAVMAGTEVDCEVCAASILAACHVYRMIELQLEKEREQSQGNAEQGSKMMKSSEILRAARNCECPEMSDEDCDRMGQAIDGWTESSDQMIRETGLDDPAFRNLIHTLGQDDSAAAAGAIYGACLVYRFLVVGYHKVKSVTYYDQVKLVEFRRELIVPPFYPVKVSHETVFPNQPKHISNMWKKAPEPLDGLDDPFIDRPVEFTEAELRVMVYYLKVCDLGCDEYTLIGSDLHGLHGLPDDRTPVEESMNIVTTQFYFNLKNRELKFQRTSNVGMNTRCYVYGEGEVIGYHNVLKMTTYEQTKFLTFHCDLVVPEGYPVKMPIELVFPKLPAPDPGYVWRKAPTPPEGSDDPFCNEVEFTPEELRSIVFHLRRSDLGQVIPHDGCVDLPPGYTEIGFDTRCYVYEDGKITGYFPTDHVRIDKTGKCLVLDKTIRVPPGYPVQRDESFVFRDQRGLGWVPAPDTSEDCDDPFVKLGLGDLTDGEFATVVRALGMNPDRLLAVVDRKGQPYGHSERQRDSLDSTEDITLKTRVYVWYPGLITGYYRIKKLEVIECSKRIQLDLYDFRKPIGYPVRWSQEPDYIWVPESLSDHDDPFLAPSFSDAELRRIIRSLHAQRCNLPVHVDTDGVPHGGDDHELYLGILSKLQRNCALRGMPNFMGKFQW</sequence>
<reference evidence="1" key="1">
    <citation type="submission" date="2022-10" db="EMBL/GenBank/DDBJ databases">
        <authorList>
            <person name="Chen Y."/>
            <person name="Dougan E. K."/>
            <person name="Chan C."/>
            <person name="Rhodes N."/>
            <person name="Thang M."/>
        </authorList>
    </citation>
    <scope>NUCLEOTIDE SEQUENCE</scope>
</reference>
<gene>
    <name evidence="1" type="ORF">C1SCF055_LOCUS789</name>
</gene>
<accession>A0A9P1FCX7</accession>
<dbReference type="EMBL" id="CAMXCT030000001">
    <property type="protein sequence ID" value="CAL4759511.1"/>
    <property type="molecule type" value="Genomic_DNA"/>
</dbReference>
<comment type="caution">
    <text evidence="1">The sequence shown here is derived from an EMBL/GenBank/DDBJ whole genome shotgun (WGS) entry which is preliminary data.</text>
</comment>
<evidence type="ECO:0000313" key="1">
    <source>
        <dbReference type="EMBL" id="CAI3972199.1"/>
    </source>
</evidence>
<evidence type="ECO:0000313" key="2">
    <source>
        <dbReference type="EMBL" id="CAL1125574.1"/>
    </source>
</evidence>
<evidence type="ECO:0000313" key="3">
    <source>
        <dbReference type="Proteomes" id="UP001152797"/>
    </source>
</evidence>
<dbReference type="Proteomes" id="UP001152797">
    <property type="component" value="Unassembled WGS sequence"/>
</dbReference>
<dbReference type="EMBL" id="CAMXCT010000001">
    <property type="protein sequence ID" value="CAI3972199.1"/>
    <property type="molecule type" value="Genomic_DNA"/>
</dbReference>
<reference evidence="2" key="2">
    <citation type="submission" date="2024-04" db="EMBL/GenBank/DDBJ databases">
        <authorList>
            <person name="Chen Y."/>
            <person name="Shah S."/>
            <person name="Dougan E. K."/>
            <person name="Thang M."/>
            <person name="Chan C."/>
        </authorList>
    </citation>
    <scope>NUCLEOTIDE SEQUENCE [LARGE SCALE GENOMIC DNA]</scope>
</reference>
<proteinExistence type="predicted"/>